<feature type="compositionally biased region" description="Acidic residues" evidence="1">
    <location>
        <begin position="215"/>
        <end position="239"/>
    </location>
</feature>
<feature type="compositionally biased region" description="Acidic residues" evidence="1">
    <location>
        <begin position="326"/>
        <end position="348"/>
    </location>
</feature>
<dbReference type="AlphaFoldDB" id="A0AAE2CM62"/>
<feature type="region of interest" description="Disordered" evidence="1">
    <location>
        <begin position="554"/>
        <end position="582"/>
    </location>
</feature>
<sequence length="706" mass="77464">MEGSKKGFSPSKAAASPKHSSTGENNENDSSQDQMIPKFQNHKEVGGKNFMSPTISAASKAVPPPRKKILADRNENSTPCDAQNHRKSNLDMKKSPRNSSSISCFDRSPSRVVSLQNNSCEPSDDEDTNFLADLPSNVYDPVKNYTSPRPKYLRFNPNRRREILDRLEKEGREDLISSFDSKEVNGEEGSSPQEIKNSCFSPAEESLVKPKNEGNTDEEDDNIGGDCEEEEEEEEEEVEEERGWCLKGILKLVLTLIACLFSTSYICSMNSPTPSPTQQAIWNMKEGYLMIKKQTLEVITMKMHDSGFLGVEVGDDYGEVEEVEIDVDDNGGTEESVDAEMVEDDLENSEGRDEEVAGNENVDSEDKVDKTGDFEFKPENLEQLTGEKTDESVHGGRFLLDSSEGVESSCSDLHEVNVDGVEAAETDIVVGGGDVEPKTDGFGQLVGAQTAESQDADELHKEVEASNQLQELELAVKSTPEEETQQEPKGVDGMESVDELVGSHEKLTDSGNEIGYDHEVEMERVGWNTSAVIGVSVASMILTPLALIYHSKKARNTSDEESEPVPKPHEFAAKEKTAPLPPPVQRKIEFFARHTASQAIEEAPAVLNSHHICAPTVELIGEIVVGQAESNATFSPKHGLLSQPAAGPTPPSALEYSTTNSHSYGSFATEKKMLKKEGGRSRDAMIEVTPVRRSSRLRNRTTVMSP</sequence>
<name>A0AAE2CM62_9LAMI</name>
<evidence type="ECO:0000256" key="1">
    <source>
        <dbReference type="SAM" id="MobiDB-lite"/>
    </source>
</evidence>
<feature type="region of interest" description="Disordered" evidence="1">
    <location>
        <begin position="641"/>
        <end position="662"/>
    </location>
</feature>
<feature type="region of interest" description="Disordered" evidence="1">
    <location>
        <begin position="326"/>
        <end position="372"/>
    </location>
</feature>
<feature type="region of interest" description="Disordered" evidence="1">
    <location>
        <begin position="1"/>
        <end position="145"/>
    </location>
</feature>
<reference evidence="2" key="1">
    <citation type="submission" date="2020-06" db="EMBL/GenBank/DDBJ databases">
        <authorList>
            <person name="Li T."/>
            <person name="Hu X."/>
            <person name="Zhang T."/>
            <person name="Song X."/>
            <person name="Zhang H."/>
            <person name="Dai N."/>
            <person name="Sheng W."/>
            <person name="Hou X."/>
            <person name="Wei L."/>
        </authorList>
    </citation>
    <scope>NUCLEOTIDE SEQUENCE</scope>
    <source>
        <strain evidence="2">3651</strain>
        <tissue evidence="2">Leaf</tissue>
    </source>
</reference>
<protein>
    <submittedName>
        <fullName evidence="2">Uncharacterized protein</fullName>
    </submittedName>
</protein>
<evidence type="ECO:0000313" key="3">
    <source>
        <dbReference type="Proteomes" id="UP001293254"/>
    </source>
</evidence>
<feature type="compositionally biased region" description="Low complexity" evidence="1">
    <location>
        <begin position="6"/>
        <end position="20"/>
    </location>
</feature>
<reference evidence="2" key="2">
    <citation type="journal article" date="2024" name="Plant">
        <title>Genomic evolution and insights into agronomic trait innovations of Sesamum species.</title>
        <authorList>
            <person name="Miao H."/>
            <person name="Wang L."/>
            <person name="Qu L."/>
            <person name="Liu H."/>
            <person name="Sun Y."/>
            <person name="Le M."/>
            <person name="Wang Q."/>
            <person name="Wei S."/>
            <person name="Zheng Y."/>
            <person name="Lin W."/>
            <person name="Duan Y."/>
            <person name="Cao H."/>
            <person name="Xiong S."/>
            <person name="Wang X."/>
            <person name="Wei L."/>
            <person name="Li C."/>
            <person name="Ma Q."/>
            <person name="Ju M."/>
            <person name="Zhao R."/>
            <person name="Li G."/>
            <person name="Mu C."/>
            <person name="Tian Q."/>
            <person name="Mei H."/>
            <person name="Zhang T."/>
            <person name="Gao T."/>
            <person name="Zhang H."/>
        </authorList>
    </citation>
    <scope>NUCLEOTIDE SEQUENCE</scope>
    <source>
        <strain evidence="2">3651</strain>
    </source>
</reference>
<keyword evidence="3" id="KW-1185">Reference proteome</keyword>
<dbReference type="Proteomes" id="UP001293254">
    <property type="component" value="Unassembled WGS sequence"/>
</dbReference>
<evidence type="ECO:0000313" key="2">
    <source>
        <dbReference type="EMBL" id="KAK4427280.1"/>
    </source>
</evidence>
<feature type="compositionally biased region" description="Polar residues" evidence="1">
    <location>
        <begin position="22"/>
        <end position="34"/>
    </location>
</feature>
<comment type="caution">
    <text evidence="2">The sequence shown here is derived from an EMBL/GenBank/DDBJ whole genome shotgun (WGS) entry which is preliminary data.</text>
</comment>
<feature type="compositionally biased region" description="Basic and acidic residues" evidence="1">
    <location>
        <begin position="564"/>
        <end position="577"/>
    </location>
</feature>
<proteinExistence type="predicted"/>
<feature type="region of interest" description="Disordered" evidence="1">
    <location>
        <begin position="178"/>
        <end position="239"/>
    </location>
</feature>
<dbReference type="PANTHER" id="PTHR34775">
    <property type="entry name" value="TRANSMEMBRANE PROTEIN"/>
    <property type="match status" value="1"/>
</dbReference>
<dbReference type="PANTHER" id="PTHR34775:SF6">
    <property type="entry name" value="TRANSMEMBRANE PROTEIN"/>
    <property type="match status" value="1"/>
</dbReference>
<organism evidence="2 3">
    <name type="scientific">Sesamum alatum</name>
    <dbReference type="NCBI Taxonomy" id="300844"/>
    <lineage>
        <taxon>Eukaryota</taxon>
        <taxon>Viridiplantae</taxon>
        <taxon>Streptophyta</taxon>
        <taxon>Embryophyta</taxon>
        <taxon>Tracheophyta</taxon>
        <taxon>Spermatophyta</taxon>
        <taxon>Magnoliopsida</taxon>
        <taxon>eudicotyledons</taxon>
        <taxon>Gunneridae</taxon>
        <taxon>Pentapetalae</taxon>
        <taxon>asterids</taxon>
        <taxon>lamiids</taxon>
        <taxon>Lamiales</taxon>
        <taxon>Pedaliaceae</taxon>
        <taxon>Sesamum</taxon>
    </lineage>
</organism>
<gene>
    <name evidence="2" type="ORF">Salat_1496900</name>
</gene>
<dbReference type="EMBL" id="JACGWO010000005">
    <property type="protein sequence ID" value="KAK4427280.1"/>
    <property type="molecule type" value="Genomic_DNA"/>
</dbReference>
<feature type="compositionally biased region" description="Polar residues" evidence="1">
    <location>
        <begin position="188"/>
        <end position="200"/>
    </location>
</feature>
<accession>A0AAE2CM62</accession>
<feature type="compositionally biased region" description="Polar residues" evidence="1">
    <location>
        <begin position="111"/>
        <end position="121"/>
    </location>
</feature>